<accession>A0A928Z4F0</accession>
<dbReference type="SUPFAM" id="SSF51395">
    <property type="entry name" value="FMN-linked oxidoreductases"/>
    <property type="match status" value="1"/>
</dbReference>
<organism evidence="1 2">
    <name type="scientific">Romeriopsis navalis LEGE 11480</name>
    <dbReference type="NCBI Taxonomy" id="2777977"/>
    <lineage>
        <taxon>Bacteria</taxon>
        <taxon>Bacillati</taxon>
        <taxon>Cyanobacteriota</taxon>
        <taxon>Cyanophyceae</taxon>
        <taxon>Leptolyngbyales</taxon>
        <taxon>Leptolyngbyaceae</taxon>
        <taxon>Romeriopsis</taxon>
        <taxon>Romeriopsis navalis</taxon>
    </lineage>
</organism>
<sequence>MQMSVSSLFEPINTGPYELPNRIFFAPVSRNRASRDGIQPDYAAECYTYGH</sequence>
<evidence type="ECO:0000313" key="2">
    <source>
        <dbReference type="Proteomes" id="UP000625316"/>
    </source>
</evidence>
<dbReference type="InterPro" id="IPR013785">
    <property type="entry name" value="Aldolase_TIM"/>
</dbReference>
<evidence type="ECO:0000313" key="1">
    <source>
        <dbReference type="EMBL" id="MBE9030258.1"/>
    </source>
</evidence>
<dbReference type="Gene3D" id="3.20.20.70">
    <property type="entry name" value="Aldolase class I"/>
    <property type="match status" value="1"/>
</dbReference>
<proteinExistence type="predicted"/>
<protein>
    <submittedName>
        <fullName evidence="1">Uncharacterized protein</fullName>
    </submittedName>
</protein>
<gene>
    <name evidence="1" type="ORF">IQ266_11000</name>
</gene>
<dbReference type="AlphaFoldDB" id="A0A928Z4F0"/>
<dbReference type="EMBL" id="JADEXQ010000032">
    <property type="protein sequence ID" value="MBE9030258.1"/>
    <property type="molecule type" value="Genomic_DNA"/>
</dbReference>
<name>A0A928Z4F0_9CYAN</name>
<reference evidence="1" key="1">
    <citation type="submission" date="2020-10" db="EMBL/GenBank/DDBJ databases">
        <authorList>
            <person name="Castelo-Branco R."/>
            <person name="Eusebio N."/>
            <person name="Adriana R."/>
            <person name="Vieira A."/>
            <person name="Brugerolle De Fraissinette N."/>
            <person name="Rezende De Castro R."/>
            <person name="Schneider M.P."/>
            <person name="Vasconcelos V."/>
            <person name="Leao P.N."/>
        </authorList>
    </citation>
    <scope>NUCLEOTIDE SEQUENCE</scope>
    <source>
        <strain evidence="1">LEGE 11480</strain>
    </source>
</reference>
<keyword evidence="2" id="KW-1185">Reference proteome</keyword>
<dbReference type="Proteomes" id="UP000625316">
    <property type="component" value="Unassembled WGS sequence"/>
</dbReference>
<comment type="caution">
    <text evidence="1">The sequence shown here is derived from an EMBL/GenBank/DDBJ whole genome shotgun (WGS) entry which is preliminary data.</text>
</comment>